<dbReference type="RefSeq" id="WP_173807026.1">
    <property type="nucleotide sequence ID" value="NZ_JABSNM010000021.1"/>
</dbReference>
<organism evidence="1 2">
    <name type="scientific">Sphaerotilus uruguayifluvii</name>
    <dbReference type="NCBI Taxonomy" id="2735897"/>
    <lineage>
        <taxon>Bacteria</taxon>
        <taxon>Pseudomonadati</taxon>
        <taxon>Pseudomonadota</taxon>
        <taxon>Betaproteobacteria</taxon>
        <taxon>Burkholderiales</taxon>
        <taxon>Sphaerotilaceae</taxon>
        <taxon>Sphaerotilus</taxon>
    </lineage>
</organism>
<gene>
    <name evidence="1" type="ORF">HNQ01_003771</name>
</gene>
<sequence>MADTLIAPASGRTILRLPARTDSRPSAPVADYCRAFVLRRARERAAVNAARRALRRAALRAKATELAAADRLAIVGEV</sequence>
<dbReference type="Proteomes" id="UP001516061">
    <property type="component" value="Unassembled WGS sequence"/>
</dbReference>
<protein>
    <submittedName>
        <fullName evidence="1">Uncharacterized protein</fullName>
    </submittedName>
</protein>
<dbReference type="EMBL" id="JABSNM010000021">
    <property type="protein sequence ID" value="NRT58008.1"/>
    <property type="molecule type" value="Genomic_DNA"/>
</dbReference>
<proteinExistence type="predicted"/>
<reference evidence="1 2" key="1">
    <citation type="submission" date="2020-05" db="EMBL/GenBank/DDBJ databases">
        <title>Genomic Encyclopedia of Type Strains, Phase IV (KMG-V): Genome sequencing to study the core and pangenomes of soil and plant-associated prokaryotes.</title>
        <authorList>
            <person name="Whitman W."/>
        </authorList>
    </citation>
    <scope>NUCLEOTIDE SEQUENCE [LARGE SCALE GENOMIC DNA]</scope>
    <source>
        <strain evidence="1 2">C29</strain>
    </source>
</reference>
<name>A0ABX2G6Q2_9BURK</name>
<keyword evidence="2" id="KW-1185">Reference proteome</keyword>
<comment type="caution">
    <text evidence="1">The sequence shown here is derived from an EMBL/GenBank/DDBJ whole genome shotgun (WGS) entry which is preliminary data.</text>
</comment>
<accession>A0ABX2G6Q2</accession>
<evidence type="ECO:0000313" key="2">
    <source>
        <dbReference type="Proteomes" id="UP001516061"/>
    </source>
</evidence>
<evidence type="ECO:0000313" key="1">
    <source>
        <dbReference type="EMBL" id="NRT58008.1"/>
    </source>
</evidence>